<keyword evidence="4" id="KW-1185">Reference proteome</keyword>
<keyword evidence="2" id="KW-0812">Transmembrane</keyword>
<evidence type="ECO:0000313" key="3">
    <source>
        <dbReference type="EMBL" id="MUN40487.1"/>
    </source>
</evidence>
<evidence type="ECO:0000256" key="2">
    <source>
        <dbReference type="SAM" id="Phobius"/>
    </source>
</evidence>
<comment type="caution">
    <text evidence="3">The sequence shown here is derived from an EMBL/GenBank/DDBJ whole genome shotgun (WGS) entry which is preliminary data.</text>
</comment>
<sequence>MSDRQGQGSGGTAPAGRPPAERTGMRALWLGGLALLTTFFFFPLGFVLGIASLVVGIRAQRLARRASATAPGATAGIVLGSIGLAISLLAIVTAAYLARELDGFNKCLNGSNTVADRQACHDHYYPKMDEKLRLPKGTIEDLGVGL</sequence>
<reference evidence="3 4" key="1">
    <citation type="submission" date="2019-11" db="EMBL/GenBank/DDBJ databases">
        <authorList>
            <person name="Cao P."/>
        </authorList>
    </citation>
    <scope>NUCLEOTIDE SEQUENCE [LARGE SCALE GENOMIC DNA]</scope>
    <source>
        <strain evidence="3 4">NEAU-AAG5</strain>
    </source>
</reference>
<keyword evidence="2" id="KW-0472">Membrane</keyword>
<accession>A0A7K1L7R4</accession>
<feature type="transmembrane region" description="Helical" evidence="2">
    <location>
        <begin position="77"/>
        <end position="98"/>
    </location>
</feature>
<protein>
    <recommendedName>
        <fullName evidence="5">DUF4190 domain-containing protein</fullName>
    </recommendedName>
</protein>
<evidence type="ECO:0000256" key="1">
    <source>
        <dbReference type="SAM" id="MobiDB-lite"/>
    </source>
</evidence>
<organism evidence="3 4">
    <name type="scientific">Actinomadura litoris</name>
    <dbReference type="NCBI Taxonomy" id="2678616"/>
    <lineage>
        <taxon>Bacteria</taxon>
        <taxon>Bacillati</taxon>
        <taxon>Actinomycetota</taxon>
        <taxon>Actinomycetes</taxon>
        <taxon>Streptosporangiales</taxon>
        <taxon>Thermomonosporaceae</taxon>
        <taxon>Actinomadura</taxon>
    </lineage>
</organism>
<dbReference type="AlphaFoldDB" id="A0A7K1L7R4"/>
<feature type="transmembrane region" description="Helical" evidence="2">
    <location>
        <begin position="27"/>
        <end position="57"/>
    </location>
</feature>
<gene>
    <name evidence="3" type="ORF">GNZ18_28375</name>
</gene>
<proteinExistence type="predicted"/>
<keyword evidence="2" id="KW-1133">Transmembrane helix</keyword>
<name>A0A7K1L7R4_9ACTN</name>
<feature type="region of interest" description="Disordered" evidence="1">
    <location>
        <begin position="1"/>
        <end position="20"/>
    </location>
</feature>
<dbReference type="EMBL" id="WOFH01000011">
    <property type="protein sequence ID" value="MUN40487.1"/>
    <property type="molecule type" value="Genomic_DNA"/>
</dbReference>
<evidence type="ECO:0000313" key="4">
    <source>
        <dbReference type="Proteomes" id="UP000432015"/>
    </source>
</evidence>
<dbReference type="Proteomes" id="UP000432015">
    <property type="component" value="Unassembled WGS sequence"/>
</dbReference>
<dbReference type="RefSeq" id="WP_156219608.1">
    <property type="nucleotide sequence ID" value="NZ_WOFH01000011.1"/>
</dbReference>
<evidence type="ECO:0008006" key="5">
    <source>
        <dbReference type="Google" id="ProtNLM"/>
    </source>
</evidence>